<dbReference type="GO" id="GO:0004315">
    <property type="term" value="F:3-oxoacyl-[acyl-carrier-protein] synthase activity"/>
    <property type="evidence" value="ECO:0007669"/>
    <property type="project" value="InterPro"/>
</dbReference>
<feature type="domain" description="Carrier" evidence="4">
    <location>
        <begin position="897"/>
        <end position="976"/>
    </location>
</feature>
<keyword evidence="7" id="KW-1185">Reference proteome</keyword>
<dbReference type="SMART" id="SM00825">
    <property type="entry name" value="PKS_KS"/>
    <property type="match status" value="1"/>
</dbReference>
<dbReference type="PROSITE" id="PS50075">
    <property type="entry name" value="CARRIER"/>
    <property type="match status" value="1"/>
</dbReference>
<dbReference type="InterPro" id="IPR036736">
    <property type="entry name" value="ACP-like_sf"/>
</dbReference>
<dbReference type="PANTHER" id="PTHR43775:SF37">
    <property type="entry name" value="SI:DKEY-61P9.11"/>
    <property type="match status" value="1"/>
</dbReference>
<gene>
    <name evidence="6" type="ORF">FHX37_2443</name>
</gene>
<dbReference type="SUPFAM" id="SSF55048">
    <property type="entry name" value="Probable ACP-binding domain of malonyl-CoA ACP transacylase"/>
    <property type="match status" value="1"/>
</dbReference>
<dbReference type="InterPro" id="IPR050091">
    <property type="entry name" value="PKS_NRPS_Biosynth_Enz"/>
</dbReference>
<dbReference type="PROSITE" id="PS00606">
    <property type="entry name" value="KS3_1"/>
    <property type="match status" value="1"/>
</dbReference>
<dbReference type="RefSeq" id="WP_170181565.1">
    <property type="nucleotide sequence ID" value="NZ_VFQC01000001.1"/>
</dbReference>
<dbReference type="Pfam" id="PF00109">
    <property type="entry name" value="ketoacyl-synt"/>
    <property type="match status" value="1"/>
</dbReference>
<dbReference type="EMBL" id="VFQC01000001">
    <property type="protein sequence ID" value="TQN32483.1"/>
    <property type="molecule type" value="Genomic_DNA"/>
</dbReference>
<dbReference type="InterPro" id="IPR009081">
    <property type="entry name" value="PP-bd_ACP"/>
</dbReference>
<dbReference type="PROSITE" id="PS00012">
    <property type="entry name" value="PHOSPHOPANTETHEINE"/>
    <property type="match status" value="1"/>
</dbReference>
<protein>
    <submittedName>
        <fullName evidence="6">Acyl transferase domain-containing protein</fullName>
    </submittedName>
</protein>
<dbReference type="CDD" id="cd00833">
    <property type="entry name" value="PKS"/>
    <property type="match status" value="1"/>
</dbReference>
<dbReference type="GO" id="GO:0031177">
    <property type="term" value="F:phosphopantetheine binding"/>
    <property type="evidence" value="ECO:0007669"/>
    <property type="project" value="InterPro"/>
</dbReference>
<evidence type="ECO:0000256" key="1">
    <source>
        <dbReference type="ARBA" id="ARBA00022450"/>
    </source>
</evidence>
<dbReference type="InterPro" id="IPR001227">
    <property type="entry name" value="Ac_transferase_dom_sf"/>
</dbReference>
<dbReference type="Pfam" id="PF16197">
    <property type="entry name" value="KAsynt_C_assoc"/>
    <property type="match status" value="1"/>
</dbReference>
<dbReference type="AlphaFoldDB" id="A0A543NKW2"/>
<dbReference type="SMART" id="SM00827">
    <property type="entry name" value="PKS_AT"/>
    <property type="match status" value="1"/>
</dbReference>
<dbReference type="InterPro" id="IPR016036">
    <property type="entry name" value="Malonyl_transacylase_ACP-bd"/>
</dbReference>
<dbReference type="InterPro" id="IPR020806">
    <property type="entry name" value="PKS_PP-bd"/>
</dbReference>
<keyword evidence="2" id="KW-0597">Phosphoprotein</keyword>
<keyword evidence="1" id="KW-0596">Phosphopantetheine</keyword>
<proteinExistence type="predicted"/>
<dbReference type="Gene3D" id="3.40.47.10">
    <property type="match status" value="1"/>
</dbReference>
<dbReference type="SUPFAM" id="SSF53901">
    <property type="entry name" value="Thiolase-like"/>
    <property type="match status" value="1"/>
</dbReference>
<dbReference type="Pfam" id="PF00550">
    <property type="entry name" value="PP-binding"/>
    <property type="match status" value="1"/>
</dbReference>
<dbReference type="PANTHER" id="PTHR43775">
    <property type="entry name" value="FATTY ACID SYNTHASE"/>
    <property type="match status" value="1"/>
</dbReference>
<dbReference type="Proteomes" id="UP000317422">
    <property type="component" value="Unassembled WGS sequence"/>
</dbReference>
<dbReference type="InterPro" id="IPR014030">
    <property type="entry name" value="Ketoacyl_synth_N"/>
</dbReference>
<dbReference type="SUPFAM" id="SSF47336">
    <property type="entry name" value="ACP-like"/>
    <property type="match status" value="1"/>
</dbReference>
<dbReference type="GO" id="GO:0004312">
    <property type="term" value="F:fatty acid synthase activity"/>
    <property type="evidence" value="ECO:0007669"/>
    <property type="project" value="TreeGrafter"/>
</dbReference>
<dbReference type="InterPro" id="IPR032821">
    <property type="entry name" value="PKS_assoc"/>
</dbReference>
<organism evidence="6 7">
    <name type="scientific">Haloactinospora alba</name>
    <dbReference type="NCBI Taxonomy" id="405555"/>
    <lineage>
        <taxon>Bacteria</taxon>
        <taxon>Bacillati</taxon>
        <taxon>Actinomycetota</taxon>
        <taxon>Actinomycetes</taxon>
        <taxon>Streptosporangiales</taxon>
        <taxon>Nocardiopsidaceae</taxon>
        <taxon>Haloactinospora</taxon>
    </lineage>
</organism>
<dbReference type="InterPro" id="IPR014031">
    <property type="entry name" value="Ketoacyl_synth_C"/>
</dbReference>
<reference evidence="6 7" key="1">
    <citation type="submission" date="2019-06" db="EMBL/GenBank/DDBJ databases">
        <title>Sequencing the genomes of 1000 actinobacteria strains.</title>
        <authorList>
            <person name="Klenk H.-P."/>
        </authorList>
    </citation>
    <scope>NUCLEOTIDE SEQUENCE [LARGE SCALE GENOMIC DNA]</scope>
    <source>
        <strain evidence="6 7">DSM 45015</strain>
    </source>
</reference>
<dbReference type="Gene3D" id="1.10.1200.10">
    <property type="entry name" value="ACP-like"/>
    <property type="match status" value="1"/>
</dbReference>
<evidence type="ECO:0000259" key="5">
    <source>
        <dbReference type="PROSITE" id="PS52004"/>
    </source>
</evidence>
<evidence type="ECO:0000256" key="2">
    <source>
        <dbReference type="ARBA" id="ARBA00022553"/>
    </source>
</evidence>
<dbReference type="SUPFAM" id="SSF52151">
    <property type="entry name" value="FabD/lysophospholipase-like"/>
    <property type="match status" value="1"/>
</dbReference>
<dbReference type="InterPro" id="IPR006162">
    <property type="entry name" value="Ppantetheine_attach_site"/>
</dbReference>
<keyword evidence="3 6" id="KW-0808">Transferase</keyword>
<dbReference type="InterPro" id="IPR016035">
    <property type="entry name" value="Acyl_Trfase/lysoPLipase"/>
</dbReference>
<dbReference type="Pfam" id="PF02801">
    <property type="entry name" value="Ketoacyl-synt_C"/>
    <property type="match status" value="1"/>
</dbReference>
<dbReference type="Gene3D" id="3.40.366.10">
    <property type="entry name" value="Malonyl-Coenzyme A Acyl Carrier Protein, domain 2"/>
    <property type="match status" value="1"/>
</dbReference>
<evidence type="ECO:0000313" key="7">
    <source>
        <dbReference type="Proteomes" id="UP000317422"/>
    </source>
</evidence>
<dbReference type="Pfam" id="PF00698">
    <property type="entry name" value="Acyl_transf_1"/>
    <property type="match status" value="1"/>
</dbReference>
<feature type="domain" description="Ketosynthase family 3 (KS3)" evidence="5">
    <location>
        <begin position="9"/>
        <end position="428"/>
    </location>
</feature>
<comment type="caution">
    <text evidence="6">The sequence shown here is derived from an EMBL/GenBank/DDBJ whole genome shotgun (WGS) entry which is preliminary data.</text>
</comment>
<dbReference type="InterPro" id="IPR016039">
    <property type="entry name" value="Thiolase-like"/>
</dbReference>
<evidence type="ECO:0000313" key="6">
    <source>
        <dbReference type="EMBL" id="TQN32483.1"/>
    </source>
</evidence>
<evidence type="ECO:0000256" key="3">
    <source>
        <dbReference type="ARBA" id="ARBA00022679"/>
    </source>
</evidence>
<evidence type="ECO:0000259" key="4">
    <source>
        <dbReference type="PROSITE" id="PS50075"/>
    </source>
</evidence>
<dbReference type="InterPro" id="IPR018201">
    <property type="entry name" value="Ketoacyl_synth_AS"/>
</dbReference>
<sequence>MRGATEDERSPAVITGIGCRLPGGINGPRDLWRTLTQGGDAVTTFPPQRWERMASELHPEQRPREAWSAGTLDDPNAFDSGYFGIGTAEADEMDLQQRILLEVVVEALQNAGMPLSDASGPRTAVYVGAAATDQVARSFAPGQRTSMYTAAGAAMAILANRVSYTLDARGPSHTVDTACSSSLVALHQARRDIESGEVDVAVVGGVNILLSSGLTASFVDGGILAPQGRCHPFDADGAGYVRSEGMLALVLKRSDTARRDNDRVYATVAGSAENSDGRSNGLFAPNRSAQQELLTQAYQRSGVPTSEVDYVEAHGTATMVGDLVEASALAAVLGQDREAPLPVGSVKSNLGHLEGAAGLAGAAKTALALYHGTIPPLIHHEQERPQLRDLPVEFPTQAREWPVRGEQRFAGVSAFGFGGTNAHVILTAPHHTPLQRDSGSEEPQEERRMQLIPVSAHTEAAVRATAAAWASDIEGCDLAAAASTAVHRRDHGSHRLAVAAEDTAQAATALRAVAEGRPHPAVRGPRAAPRRAPRTVFVFPGHGAQWKSMGTELYAAEPVFAAAVDRLREALAAHSDAHWSPGDALSGFADTQRATFTMQVALAELWRSWGVRPDVVVGHSLGEVAAAHVAGALSLDDAARLVCARSELLAEKAPEGGMLATDLTPEGAHGAIAGREDELAVAAYNGTRACVLSGTEDALAELNTRLTDTGVWARPVADGVPAHSPLLDPVLPRLRAALAPLAPAESGEARIVSTHTGSPVTGDELDGEYWTRQLRGSVQFAPVVRSLAEEGSMFVEISPRGVLGHAVADVLAESGSSGGVAAAGRSDRDGEAGEYHALLAQAGEVYTLGPVPRGVAPAGLPSAELSPMVWDRGWEERRRAALPDLAAELEAAATAEERVRVVTSALSAIVADVLHREPERVSTAERFEDLGLSSIALMEVRNRVQTAHPELARVTAADLLNHPTIDTFAAHLECNLP</sequence>
<dbReference type="PROSITE" id="PS52004">
    <property type="entry name" value="KS3_2"/>
    <property type="match status" value="1"/>
</dbReference>
<dbReference type="GO" id="GO:0006633">
    <property type="term" value="P:fatty acid biosynthetic process"/>
    <property type="evidence" value="ECO:0007669"/>
    <property type="project" value="InterPro"/>
</dbReference>
<dbReference type="SMART" id="SM00823">
    <property type="entry name" value="PKS_PP"/>
    <property type="match status" value="1"/>
</dbReference>
<dbReference type="Gene3D" id="3.30.70.3290">
    <property type="match status" value="1"/>
</dbReference>
<dbReference type="InterPro" id="IPR020841">
    <property type="entry name" value="PKS_Beta-ketoAc_synthase_dom"/>
</dbReference>
<name>A0A543NKW2_9ACTN</name>
<accession>A0A543NKW2</accession>
<dbReference type="InterPro" id="IPR014043">
    <property type="entry name" value="Acyl_transferase_dom"/>
</dbReference>